<dbReference type="InterPro" id="IPR037066">
    <property type="entry name" value="Plug_dom_sf"/>
</dbReference>
<feature type="non-terminal residue" evidence="1">
    <location>
        <position position="71"/>
    </location>
</feature>
<dbReference type="RefSeq" id="WP_282680121.1">
    <property type="nucleotide sequence ID" value="NZ_JAOTLW010000115.1"/>
</dbReference>
<comment type="caution">
    <text evidence="1">The sequence shown here is derived from an EMBL/GenBank/DDBJ whole genome shotgun (WGS) entry which is preliminary data.</text>
</comment>
<accession>A0ABT6ULF4</accession>
<dbReference type="Gene3D" id="2.170.130.10">
    <property type="entry name" value="TonB-dependent receptor, plug domain"/>
    <property type="match status" value="1"/>
</dbReference>
<keyword evidence="2" id="KW-1185">Reference proteome</keyword>
<dbReference type="PANTHER" id="PTHR47234">
    <property type="match status" value="1"/>
</dbReference>
<dbReference type="SUPFAM" id="SSF56935">
    <property type="entry name" value="Porins"/>
    <property type="match status" value="1"/>
</dbReference>
<dbReference type="EMBL" id="JAOTLW010000115">
    <property type="protein sequence ID" value="MDI5834416.1"/>
    <property type="molecule type" value="Genomic_DNA"/>
</dbReference>
<evidence type="ECO:0000313" key="2">
    <source>
        <dbReference type="Proteomes" id="UP001159075"/>
    </source>
</evidence>
<dbReference type="Proteomes" id="UP001159075">
    <property type="component" value="Unassembled WGS sequence"/>
</dbReference>
<protein>
    <recommendedName>
        <fullName evidence="3">TonB-dependent receptor</fullName>
    </recommendedName>
</protein>
<evidence type="ECO:0000313" key="1">
    <source>
        <dbReference type="EMBL" id="MDI5834416.1"/>
    </source>
</evidence>
<reference evidence="1 2" key="1">
    <citation type="submission" date="2022-09" db="EMBL/GenBank/DDBJ databases">
        <title>The outer-membrane cytochrome OmcA is essential for infection of Shewanella oneidensis by a zebrafish-associated bacteriophage.</title>
        <authorList>
            <person name="Grenfell A.W."/>
            <person name="Intile P."/>
            <person name="Mcfarlane J."/>
            <person name="Leung D."/>
            <person name="Abdalla K."/>
            <person name="Wold M."/>
            <person name="Kees E."/>
            <person name="Gralnick J."/>
        </authorList>
    </citation>
    <scope>NUCLEOTIDE SEQUENCE [LARGE SCALE GENOMIC DNA]</scope>
    <source>
        <strain evidence="1 2">NF-5</strain>
    </source>
</reference>
<sequence>MHKNNLLTKSVRLALIGGMTATVLNAPFTFAAEEDGAKVERIAVTGSRIKRADMETASPVSVIDASAIISS</sequence>
<evidence type="ECO:0008006" key="3">
    <source>
        <dbReference type="Google" id="ProtNLM"/>
    </source>
</evidence>
<dbReference type="PANTHER" id="PTHR47234:SF2">
    <property type="entry name" value="TONB-DEPENDENT RECEPTOR"/>
    <property type="match status" value="1"/>
</dbReference>
<gene>
    <name evidence="1" type="ORF">ODY93_22950</name>
</gene>
<name>A0ABT6ULF4_9GAMM</name>
<organism evidence="1 2">
    <name type="scientific">Shewanella xiamenensis</name>
    <dbReference type="NCBI Taxonomy" id="332186"/>
    <lineage>
        <taxon>Bacteria</taxon>
        <taxon>Pseudomonadati</taxon>
        <taxon>Pseudomonadota</taxon>
        <taxon>Gammaproteobacteria</taxon>
        <taxon>Alteromonadales</taxon>
        <taxon>Shewanellaceae</taxon>
        <taxon>Shewanella</taxon>
    </lineage>
</organism>
<proteinExistence type="predicted"/>